<dbReference type="SUPFAM" id="SSF55874">
    <property type="entry name" value="ATPase domain of HSP90 chaperone/DNA topoisomerase II/histidine kinase"/>
    <property type="match status" value="1"/>
</dbReference>
<keyword evidence="7" id="KW-0067">ATP-binding</keyword>
<dbReference type="GO" id="GO:0016020">
    <property type="term" value="C:membrane"/>
    <property type="evidence" value="ECO:0007669"/>
    <property type="project" value="InterPro"/>
</dbReference>
<keyword evidence="3" id="KW-0597">Phosphoprotein</keyword>
<keyword evidence="14" id="KW-1185">Reference proteome</keyword>
<dbReference type="CDD" id="cd16917">
    <property type="entry name" value="HATPase_UhpB-NarQ-NarX-like"/>
    <property type="match status" value="1"/>
</dbReference>
<feature type="transmembrane region" description="Helical" evidence="10">
    <location>
        <begin position="72"/>
        <end position="90"/>
    </location>
</feature>
<keyword evidence="8" id="KW-0902">Two-component regulatory system</keyword>
<evidence type="ECO:0000259" key="11">
    <source>
        <dbReference type="PROSITE" id="PS50109"/>
    </source>
</evidence>
<dbReference type="Pfam" id="PF07730">
    <property type="entry name" value="HisKA_3"/>
    <property type="match status" value="1"/>
</dbReference>
<name>A0A8J7GXK1_9FIRM</name>
<feature type="transmembrane region" description="Helical" evidence="10">
    <location>
        <begin position="146"/>
        <end position="169"/>
    </location>
</feature>
<dbReference type="Pfam" id="PF13426">
    <property type="entry name" value="PAS_9"/>
    <property type="match status" value="1"/>
</dbReference>
<dbReference type="PROSITE" id="PS50109">
    <property type="entry name" value="HIS_KIN"/>
    <property type="match status" value="1"/>
</dbReference>
<dbReference type="InterPro" id="IPR000014">
    <property type="entry name" value="PAS"/>
</dbReference>
<keyword evidence="4" id="KW-0808">Transferase</keyword>
<feature type="domain" description="Histidine kinase" evidence="11">
    <location>
        <begin position="365"/>
        <end position="566"/>
    </location>
</feature>
<evidence type="ECO:0000256" key="2">
    <source>
        <dbReference type="ARBA" id="ARBA00012438"/>
    </source>
</evidence>
<evidence type="ECO:0000256" key="5">
    <source>
        <dbReference type="ARBA" id="ARBA00022741"/>
    </source>
</evidence>
<dbReference type="GO" id="GO:0046983">
    <property type="term" value="F:protein dimerization activity"/>
    <property type="evidence" value="ECO:0007669"/>
    <property type="project" value="InterPro"/>
</dbReference>
<dbReference type="SMART" id="SM00387">
    <property type="entry name" value="HATPase_c"/>
    <property type="match status" value="1"/>
</dbReference>
<comment type="catalytic activity">
    <reaction evidence="1">
        <text>ATP + protein L-histidine = ADP + protein N-phospho-L-histidine.</text>
        <dbReference type="EC" id="2.7.13.3"/>
    </reaction>
</comment>
<keyword evidence="10" id="KW-1133">Transmembrane helix</keyword>
<evidence type="ECO:0000259" key="12">
    <source>
        <dbReference type="PROSITE" id="PS50113"/>
    </source>
</evidence>
<dbReference type="Pfam" id="PF16927">
    <property type="entry name" value="HisKA_7TM"/>
    <property type="match status" value="1"/>
</dbReference>
<accession>A0A8J7GXK1</accession>
<gene>
    <name evidence="13" type="ORF">I5677_03470</name>
</gene>
<evidence type="ECO:0000256" key="3">
    <source>
        <dbReference type="ARBA" id="ARBA00022553"/>
    </source>
</evidence>
<dbReference type="InterPro" id="IPR031621">
    <property type="entry name" value="HisKA_7TM"/>
</dbReference>
<evidence type="ECO:0000256" key="6">
    <source>
        <dbReference type="ARBA" id="ARBA00022777"/>
    </source>
</evidence>
<dbReference type="InterPro" id="IPR003594">
    <property type="entry name" value="HATPase_dom"/>
</dbReference>
<dbReference type="RefSeq" id="WP_197660163.1">
    <property type="nucleotide sequence ID" value="NZ_JAEAGR010000002.1"/>
</dbReference>
<comment type="caution">
    <text evidence="13">The sequence shown here is derived from an EMBL/GenBank/DDBJ whole genome shotgun (WGS) entry which is preliminary data.</text>
</comment>
<evidence type="ECO:0000256" key="4">
    <source>
        <dbReference type="ARBA" id="ARBA00022679"/>
    </source>
</evidence>
<feature type="transmembrane region" description="Helical" evidence="10">
    <location>
        <begin position="102"/>
        <end position="126"/>
    </location>
</feature>
<dbReference type="Proteomes" id="UP000623269">
    <property type="component" value="Unassembled WGS sequence"/>
</dbReference>
<dbReference type="InterPro" id="IPR036890">
    <property type="entry name" value="HATPase_C_sf"/>
</dbReference>
<feature type="transmembrane region" description="Helical" evidence="10">
    <location>
        <begin position="181"/>
        <end position="204"/>
    </location>
</feature>
<dbReference type="Gene3D" id="3.30.565.10">
    <property type="entry name" value="Histidine kinase-like ATPase, C-terminal domain"/>
    <property type="match status" value="1"/>
</dbReference>
<dbReference type="InterPro" id="IPR035965">
    <property type="entry name" value="PAS-like_dom_sf"/>
</dbReference>
<evidence type="ECO:0000256" key="10">
    <source>
        <dbReference type="SAM" id="Phobius"/>
    </source>
</evidence>
<feature type="domain" description="PAC" evidence="12">
    <location>
        <begin position="299"/>
        <end position="352"/>
    </location>
</feature>
<dbReference type="InterPro" id="IPR000700">
    <property type="entry name" value="PAS-assoc_C"/>
</dbReference>
<evidence type="ECO:0000256" key="8">
    <source>
        <dbReference type="ARBA" id="ARBA00023012"/>
    </source>
</evidence>
<dbReference type="SUPFAM" id="SSF55785">
    <property type="entry name" value="PYP-like sensor domain (PAS domain)"/>
    <property type="match status" value="1"/>
</dbReference>
<dbReference type="PROSITE" id="PS50113">
    <property type="entry name" value="PAC"/>
    <property type="match status" value="1"/>
</dbReference>
<protein>
    <recommendedName>
        <fullName evidence="2">histidine kinase</fullName>
        <ecNumber evidence="2">2.7.13.3</ecNumber>
    </recommendedName>
</protein>
<dbReference type="PANTHER" id="PTHR24421">
    <property type="entry name" value="NITRATE/NITRITE SENSOR PROTEIN NARX-RELATED"/>
    <property type="match status" value="1"/>
</dbReference>
<dbReference type="Gene3D" id="1.20.5.1930">
    <property type="match status" value="1"/>
</dbReference>
<feature type="transmembrane region" description="Helical" evidence="10">
    <location>
        <begin position="6"/>
        <end position="25"/>
    </location>
</feature>
<feature type="transmembrane region" description="Helical" evidence="10">
    <location>
        <begin position="37"/>
        <end position="60"/>
    </location>
</feature>
<keyword evidence="9" id="KW-0175">Coiled coil</keyword>
<evidence type="ECO:0000256" key="7">
    <source>
        <dbReference type="ARBA" id="ARBA00022840"/>
    </source>
</evidence>
<keyword evidence="10" id="KW-0472">Membrane</keyword>
<dbReference type="PANTHER" id="PTHR24421:SF10">
    <property type="entry name" value="NITRATE_NITRITE SENSOR PROTEIN NARQ"/>
    <property type="match status" value="1"/>
</dbReference>
<sequence length="577" mass="65473">MAYQFIPYSILLVLSALTTMALGIYGCRHKECPGTKAFVVSMFIGTLWSVSNALEISALTLEHKLIWANIQYIAYSLAPVAWSIMVHQFLDKAHYVKKKYLILLLIIPIITIFSVWADQIYGIVRYDIHLDTTGSLPVIAKKYSPWFWVHFLQAYFLNFYSVLLLLKSVGTKNTIYRKQSFPLLIGTGLIFSFNLAYILGIRILPHDISPLIFSISGAIIAWGIFRFRLFRLVPIARNKVIEAMNHIVIVTDAADIVVDVNPAAAKLLALHKDQNLIGKPLSAISEEIAALLDHNDILTRREMQLKHAFENKSRNYEIQISPIMNNKGTLMGNVIVMNDITELKQAEEELYREQRELAVMAERDRLAKDLHDNLGQIFSFAGIQIQVAQLEQRRGNQELADQYLERLGEIIEEAHQEMRNYVYSTRIDEYRNNSIENLILNQISIFINNSGYFSRNDIELNLAGYEFPVEVKMHIVNIIKEALNNILKHACATCVKISLGKDIDNYKLVIEDNGIGFLSKSIMNSQGSGSGLCIMDERTRLLGGTLKIDSSLGKYTKIIVEFPERVGGYQDENNDSG</sequence>
<dbReference type="InterPro" id="IPR005467">
    <property type="entry name" value="His_kinase_dom"/>
</dbReference>
<keyword evidence="10" id="KW-0812">Transmembrane</keyword>
<dbReference type="Gene3D" id="3.30.450.20">
    <property type="entry name" value="PAS domain"/>
    <property type="match status" value="1"/>
</dbReference>
<keyword evidence="6" id="KW-0418">Kinase</keyword>
<proteinExistence type="predicted"/>
<dbReference type="Pfam" id="PF02518">
    <property type="entry name" value="HATPase_c"/>
    <property type="match status" value="1"/>
</dbReference>
<dbReference type="GO" id="GO:0000155">
    <property type="term" value="F:phosphorelay sensor kinase activity"/>
    <property type="evidence" value="ECO:0007669"/>
    <property type="project" value="InterPro"/>
</dbReference>
<dbReference type="EC" id="2.7.13.3" evidence="2"/>
<dbReference type="NCBIfam" id="TIGR00229">
    <property type="entry name" value="sensory_box"/>
    <property type="match status" value="1"/>
</dbReference>
<feature type="transmembrane region" description="Helical" evidence="10">
    <location>
        <begin position="210"/>
        <end position="229"/>
    </location>
</feature>
<feature type="coiled-coil region" evidence="9">
    <location>
        <begin position="336"/>
        <end position="363"/>
    </location>
</feature>
<evidence type="ECO:0000313" key="13">
    <source>
        <dbReference type="EMBL" id="MBH1939954.1"/>
    </source>
</evidence>
<organism evidence="13 14">
    <name type="scientific">Mobilitalea sibirica</name>
    <dbReference type="NCBI Taxonomy" id="1462919"/>
    <lineage>
        <taxon>Bacteria</taxon>
        <taxon>Bacillati</taxon>
        <taxon>Bacillota</taxon>
        <taxon>Clostridia</taxon>
        <taxon>Lachnospirales</taxon>
        <taxon>Lachnospiraceae</taxon>
        <taxon>Mobilitalea</taxon>
    </lineage>
</organism>
<dbReference type="InterPro" id="IPR050482">
    <property type="entry name" value="Sensor_HK_TwoCompSys"/>
</dbReference>
<evidence type="ECO:0000256" key="1">
    <source>
        <dbReference type="ARBA" id="ARBA00000085"/>
    </source>
</evidence>
<evidence type="ECO:0000313" key="14">
    <source>
        <dbReference type="Proteomes" id="UP000623269"/>
    </source>
</evidence>
<dbReference type="InterPro" id="IPR011712">
    <property type="entry name" value="Sig_transdc_His_kin_sub3_dim/P"/>
</dbReference>
<dbReference type="EMBL" id="JAEAGR010000002">
    <property type="protein sequence ID" value="MBH1939954.1"/>
    <property type="molecule type" value="Genomic_DNA"/>
</dbReference>
<keyword evidence="5" id="KW-0547">Nucleotide-binding</keyword>
<reference evidence="13" key="1">
    <citation type="submission" date="2020-12" db="EMBL/GenBank/DDBJ databases">
        <title>M. sibirica DSM 26468T genome.</title>
        <authorList>
            <person name="Thieme N."/>
            <person name="Rettenmaier R."/>
            <person name="Zverlov V."/>
            <person name="Liebl W."/>
        </authorList>
    </citation>
    <scope>NUCLEOTIDE SEQUENCE</scope>
    <source>
        <strain evidence="13">DSM 26468</strain>
    </source>
</reference>
<dbReference type="GO" id="GO:0005524">
    <property type="term" value="F:ATP binding"/>
    <property type="evidence" value="ECO:0007669"/>
    <property type="project" value="UniProtKB-KW"/>
</dbReference>
<evidence type="ECO:0000256" key="9">
    <source>
        <dbReference type="SAM" id="Coils"/>
    </source>
</evidence>
<dbReference type="AlphaFoldDB" id="A0A8J7GXK1"/>
<dbReference type="CDD" id="cd00130">
    <property type="entry name" value="PAS"/>
    <property type="match status" value="1"/>
</dbReference>